<accession>A0A3T0N940</accession>
<dbReference type="GO" id="GO:0016020">
    <property type="term" value="C:membrane"/>
    <property type="evidence" value="ECO:0007669"/>
    <property type="project" value="UniProtKB-SubCell"/>
</dbReference>
<dbReference type="PANTHER" id="PTHR23514:SF13">
    <property type="entry name" value="INNER MEMBRANE PROTEIN YBJJ"/>
    <property type="match status" value="1"/>
</dbReference>
<dbReference type="Pfam" id="PF07690">
    <property type="entry name" value="MFS_1"/>
    <property type="match status" value="1"/>
</dbReference>
<feature type="transmembrane region" description="Helical" evidence="5">
    <location>
        <begin position="227"/>
        <end position="244"/>
    </location>
</feature>
<dbReference type="PROSITE" id="PS50850">
    <property type="entry name" value="MFS"/>
    <property type="match status" value="1"/>
</dbReference>
<keyword evidence="8" id="KW-1185">Reference proteome</keyword>
<dbReference type="KEGG" id="sedi:EBB79_18420"/>
<dbReference type="InterPro" id="IPR051788">
    <property type="entry name" value="MFS_Transporter"/>
</dbReference>
<dbReference type="InterPro" id="IPR011701">
    <property type="entry name" value="MFS"/>
</dbReference>
<feature type="domain" description="Major facilitator superfamily (MFS) profile" evidence="6">
    <location>
        <begin position="189"/>
        <end position="367"/>
    </location>
</feature>
<comment type="subcellular location">
    <subcellularLocation>
        <location evidence="1">Membrane</location>
        <topology evidence="1">Multi-pass membrane protein</topology>
    </subcellularLocation>
</comment>
<feature type="transmembrane region" description="Helical" evidence="5">
    <location>
        <begin position="119"/>
        <end position="138"/>
    </location>
</feature>
<evidence type="ECO:0000313" key="7">
    <source>
        <dbReference type="EMBL" id="AZV80537.1"/>
    </source>
</evidence>
<keyword evidence="2 5" id="KW-0812">Transmembrane</keyword>
<reference evidence="7 8" key="1">
    <citation type="submission" date="2018-10" db="EMBL/GenBank/DDBJ databases">
        <title>Parasedimentitalea marina sp. nov., a psychrophilic bacterium isolated from deep seawater of the New Britain Trench.</title>
        <authorList>
            <person name="Cao J."/>
        </authorList>
    </citation>
    <scope>NUCLEOTIDE SEQUENCE [LARGE SCALE GENOMIC DNA]</scope>
    <source>
        <strain evidence="7 8">W43</strain>
    </source>
</reference>
<keyword evidence="4 5" id="KW-0472">Membrane</keyword>
<evidence type="ECO:0000259" key="6">
    <source>
        <dbReference type="PROSITE" id="PS50850"/>
    </source>
</evidence>
<dbReference type="PANTHER" id="PTHR23514">
    <property type="entry name" value="BYPASS OF STOP CODON PROTEIN 6"/>
    <property type="match status" value="1"/>
</dbReference>
<dbReference type="OrthoDB" id="9810941at2"/>
<evidence type="ECO:0000313" key="8">
    <source>
        <dbReference type="Proteomes" id="UP000283063"/>
    </source>
</evidence>
<feature type="transmembrane region" description="Helical" evidence="5">
    <location>
        <begin position="311"/>
        <end position="335"/>
    </location>
</feature>
<dbReference type="InterPro" id="IPR036259">
    <property type="entry name" value="MFS_trans_sf"/>
</dbReference>
<feature type="transmembrane region" description="Helical" evidence="5">
    <location>
        <begin position="256"/>
        <end position="275"/>
    </location>
</feature>
<sequence length="367" mass="37548">MFILNGALFGIWASRIPAVATRFDLSPGVLGGLLLLMAAGAIASFPIAGRLSDKIGAAKVTRRMAFAYVGTLFLIAFAPTYLTFCVALFLFGATQAGLDVAMNVWAAEAERHIGRPMMSSFHAMFSLGAGLGAASGFVAETYGVGITPHFVIAGAGIAAITLFAARGNWISDIQDTGPAGPVFRLPKGPLFVVGFIAFCASLGEGGMADWSAIFLVHSSGATEAQAALGYTVFSIAMVVMRLLGDAITLRLGPVGAARLAGSVATVGVLCAVGFGTFGMSLVGFFLMGIGYAMIMPLALSRAANDPHTSPGTALAAVSTLGYGGLLLGPPIIGFLSEATSVRVAFTLLAVLAALIVVLSRSISKQDI</sequence>
<dbReference type="EMBL" id="CP033219">
    <property type="protein sequence ID" value="AZV80537.1"/>
    <property type="molecule type" value="Genomic_DNA"/>
</dbReference>
<feature type="transmembrane region" description="Helical" evidence="5">
    <location>
        <begin position="28"/>
        <end position="52"/>
    </location>
</feature>
<dbReference type="GO" id="GO:0022857">
    <property type="term" value="F:transmembrane transporter activity"/>
    <property type="evidence" value="ECO:0007669"/>
    <property type="project" value="InterPro"/>
</dbReference>
<dbReference type="CDD" id="cd17393">
    <property type="entry name" value="MFS_MosC_like"/>
    <property type="match status" value="1"/>
</dbReference>
<feature type="transmembrane region" description="Helical" evidence="5">
    <location>
        <begin position="281"/>
        <end position="299"/>
    </location>
</feature>
<evidence type="ECO:0000256" key="2">
    <source>
        <dbReference type="ARBA" id="ARBA00022692"/>
    </source>
</evidence>
<protein>
    <submittedName>
        <fullName evidence="7">MFS transporter</fullName>
    </submittedName>
</protein>
<proteinExistence type="predicted"/>
<dbReference type="Gene3D" id="1.20.1250.20">
    <property type="entry name" value="MFS general substrate transporter like domains"/>
    <property type="match status" value="2"/>
</dbReference>
<keyword evidence="3 5" id="KW-1133">Transmembrane helix</keyword>
<dbReference type="InterPro" id="IPR020846">
    <property type="entry name" value="MFS_dom"/>
</dbReference>
<dbReference type="AlphaFoldDB" id="A0A3T0N940"/>
<name>A0A3T0N940_9RHOB</name>
<evidence type="ECO:0000256" key="5">
    <source>
        <dbReference type="SAM" id="Phobius"/>
    </source>
</evidence>
<evidence type="ECO:0000256" key="3">
    <source>
        <dbReference type="ARBA" id="ARBA00022989"/>
    </source>
</evidence>
<feature type="transmembrane region" description="Helical" evidence="5">
    <location>
        <begin position="150"/>
        <end position="169"/>
    </location>
</feature>
<feature type="transmembrane region" description="Helical" evidence="5">
    <location>
        <begin position="341"/>
        <end position="359"/>
    </location>
</feature>
<evidence type="ECO:0000256" key="1">
    <source>
        <dbReference type="ARBA" id="ARBA00004141"/>
    </source>
</evidence>
<gene>
    <name evidence="7" type="ORF">EBB79_18420</name>
</gene>
<feature type="transmembrane region" description="Helical" evidence="5">
    <location>
        <begin position="190"/>
        <end position="215"/>
    </location>
</feature>
<organism evidence="7 8">
    <name type="scientific">Parasedimentitalea marina</name>
    <dbReference type="NCBI Taxonomy" id="2483033"/>
    <lineage>
        <taxon>Bacteria</taxon>
        <taxon>Pseudomonadati</taxon>
        <taxon>Pseudomonadota</taxon>
        <taxon>Alphaproteobacteria</taxon>
        <taxon>Rhodobacterales</taxon>
        <taxon>Paracoccaceae</taxon>
        <taxon>Parasedimentitalea</taxon>
    </lineage>
</organism>
<evidence type="ECO:0000256" key="4">
    <source>
        <dbReference type="ARBA" id="ARBA00023136"/>
    </source>
</evidence>
<dbReference type="SUPFAM" id="SSF103473">
    <property type="entry name" value="MFS general substrate transporter"/>
    <property type="match status" value="1"/>
</dbReference>
<dbReference type="Proteomes" id="UP000283063">
    <property type="component" value="Chromosome"/>
</dbReference>